<evidence type="ECO:0000259" key="1">
    <source>
        <dbReference type="Pfam" id="PF00248"/>
    </source>
</evidence>
<dbReference type="EMBL" id="CP069370">
    <property type="protein sequence ID" value="QYZ70780.1"/>
    <property type="molecule type" value="Genomic_DNA"/>
</dbReference>
<dbReference type="PANTHER" id="PTHR42686">
    <property type="entry name" value="GH17980P-RELATED"/>
    <property type="match status" value="1"/>
</dbReference>
<dbReference type="Gene3D" id="3.20.20.100">
    <property type="entry name" value="NADP-dependent oxidoreductase domain"/>
    <property type="match status" value="1"/>
</dbReference>
<sequence length="341" mass="36904">MKVNHWDRRGTGGIGFTQMGLGTAPLGNLYRAVSPQDARAVMDAAWDAGVRLFDTAPLYGLGLSETRLNPFLRDHPRDEIVLCTKIGRVLRPATAETREGIGKWFDVPARIGEYDYSHDGVLRSLEFSLERLGVDRIDVVHAHDLDLFTHKRQEVLDDHRAAFMAGAYPALLRLRDEGVIRAFGAGVNEADCCTWLAERGDFDLFLLAGRYTLLEQGALDGFLPLAEARGIGVMLGGVFNSGILATGARPGAFYNYDPAPPDVLSRVARIEAVCAAHGVTLAEAALHFPLAHPAVVSVVLGAQRAAEVQANARALARPLPAGLWSDLKDQGLLRRDAPVPG</sequence>
<evidence type="ECO:0000313" key="3">
    <source>
        <dbReference type="Proteomes" id="UP000826300"/>
    </source>
</evidence>
<dbReference type="InterPro" id="IPR020471">
    <property type="entry name" value="AKR"/>
</dbReference>
<dbReference type="Proteomes" id="UP000826300">
    <property type="component" value="Chromosome"/>
</dbReference>
<feature type="domain" description="NADP-dependent oxidoreductase" evidence="1">
    <location>
        <begin position="19"/>
        <end position="325"/>
    </location>
</feature>
<name>A0A8G1ECL8_9RHOB</name>
<organism evidence="2 3">
    <name type="scientific">Neotabrizicola shimadae</name>
    <dbReference type="NCBI Taxonomy" id="2807096"/>
    <lineage>
        <taxon>Bacteria</taxon>
        <taxon>Pseudomonadati</taxon>
        <taxon>Pseudomonadota</taxon>
        <taxon>Alphaproteobacteria</taxon>
        <taxon>Rhodobacterales</taxon>
        <taxon>Paracoccaceae</taxon>
        <taxon>Neotabrizicola</taxon>
    </lineage>
</organism>
<dbReference type="GO" id="GO:0005829">
    <property type="term" value="C:cytosol"/>
    <property type="evidence" value="ECO:0007669"/>
    <property type="project" value="TreeGrafter"/>
</dbReference>
<proteinExistence type="predicted"/>
<dbReference type="RefSeq" id="WP_220662997.1">
    <property type="nucleotide sequence ID" value="NZ_CP069370.1"/>
</dbReference>
<keyword evidence="3" id="KW-1185">Reference proteome</keyword>
<dbReference type="InterPro" id="IPR036812">
    <property type="entry name" value="NAD(P)_OxRdtase_dom_sf"/>
</dbReference>
<dbReference type="GO" id="GO:0016491">
    <property type="term" value="F:oxidoreductase activity"/>
    <property type="evidence" value="ECO:0007669"/>
    <property type="project" value="InterPro"/>
</dbReference>
<dbReference type="SUPFAM" id="SSF51430">
    <property type="entry name" value="NAD(P)-linked oxidoreductase"/>
    <property type="match status" value="1"/>
</dbReference>
<dbReference type="AlphaFoldDB" id="A0A8G1ECL8"/>
<dbReference type="PANTHER" id="PTHR42686:SF1">
    <property type="entry name" value="GH17980P-RELATED"/>
    <property type="match status" value="1"/>
</dbReference>
<dbReference type="InterPro" id="IPR023210">
    <property type="entry name" value="NADP_OxRdtase_dom"/>
</dbReference>
<dbReference type="Pfam" id="PF00248">
    <property type="entry name" value="Aldo_ket_red"/>
    <property type="match status" value="1"/>
</dbReference>
<gene>
    <name evidence="2" type="ORF">JO391_04495</name>
</gene>
<accession>A0A8G1ECL8</accession>
<protein>
    <submittedName>
        <fullName evidence="2">Aldo/keto reductase</fullName>
    </submittedName>
</protein>
<evidence type="ECO:0000313" key="2">
    <source>
        <dbReference type="EMBL" id="QYZ70780.1"/>
    </source>
</evidence>
<dbReference type="KEGG" id="nsm:JO391_04495"/>
<reference evidence="2" key="1">
    <citation type="submission" date="2021-02" db="EMBL/GenBank/DDBJ databases">
        <title>Rhodobacter shimadae sp. nov., an aerobic anoxygenic phototrophic bacterium isolated from a hot spring.</title>
        <authorList>
            <person name="Muramatsu S."/>
            <person name="Haruta S."/>
            <person name="Hirose S."/>
            <person name="Hanada S."/>
        </authorList>
    </citation>
    <scope>NUCLEOTIDE SEQUENCE</scope>
    <source>
        <strain evidence="2">N10</strain>
    </source>
</reference>